<evidence type="ECO:0000256" key="2">
    <source>
        <dbReference type="ARBA" id="ARBA00022737"/>
    </source>
</evidence>
<dbReference type="AlphaFoldDB" id="A0A915IJY4"/>
<feature type="domain" description="Stalled ribosome sensor GCN1-like N-terminal" evidence="3">
    <location>
        <begin position="1"/>
        <end position="73"/>
    </location>
</feature>
<dbReference type="InterPro" id="IPR011989">
    <property type="entry name" value="ARM-like"/>
</dbReference>
<proteinExistence type="inferred from homology"/>
<dbReference type="Gene3D" id="1.25.10.10">
    <property type="entry name" value="Leucine-rich Repeat Variant"/>
    <property type="match status" value="1"/>
</dbReference>
<dbReference type="InterPro" id="IPR056810">
    <property type="entry name" value="GNC1-like_N"/>
</dbReference>
<protein>
    <recommendedName>
        <fullName evidence="3">Stalled ribosome sensor GCN1-like N-terminal domain-containing protein</fullName>
    </recommendedName>
</protein>
<dbReference type="WBParaSite" id="nRc.2.0.1.t13702-RA">
    <property type="protein sequence ID" value="nRc.2.0.1.t13702-RA"/>
    <property type="gene ID" value="nRc.2.0.1.g13702"/>
</dbReference>
<keyword evidence="2" id="KW-0677">Repeat</keyword>
<dbReference type="Pfam" id="PF24993">
    <property type="entry name" value="GNC1_N"/>
    <property type="match status" value="1"/>
</dbReference>
<evidence type="ECO:0000256" key="1">
    <source>
        <dbReference type="ARBA" id="ARBA00007366"/>
    </source>
</evidence>
<dbReference type="PANTHER" id="PTHR23346:SF7">
    <property type="entry name" value="STALLED RIBOSOME SENSOR GCN1"/>
    <property type="match status" value="1"/>
</dbReference>
<accession>A0A915IJY4</accession>
<comment type="similarity">
    <text evidence="1">Belongs to the GCN1 family.</text>
</comment>
<dbReference type="Proteomes" id="UP000887565">
    <property type="component" value="Unplaced"/>
</dbReference>
<dbReference type="GO" id="GO:0005829">
    <property type="term" value="C:cytosol"/>
    <property type="evidence" value="ECO:0007669"/>
    <property type="project" value="TreeGrafter"/>
</dbReference>
<dbReference type="GO" id="GO:0006417">
    <property type="term" value="P:regulation of translation"/>
    <property type="evidence" value="ECO:0007669"/>
    <property type="project" value="TreeGrafter"/>
</dbReference>
<dbReference type="SUPFAM" id="SSF48371">
    <property type="entry name" value="ARM repeat"/>
    <property type="match status" value="1"/>
</dbReference>
<dbReference type="InterPro" id="IPR016024">
    <property type="entry name" value="ARM-type_fold"/>
</dbReference>
<dbReference type="GO" id="GO:0034198">
    <property type="term" value="P:cellular response to amino acid starvation"/>
    <property type="evidence" value="ECO:0007669"/>
    <property type="project" value="TreeGrafter"/>
</dbReference>
<dbReference type="GO" id="GO:0019887">
    <property type="term" value="F:protein kinase regulator activity"/>
    <property type="evidence" value="ECO:0007669"/>
    <property type="project" value="TreeGrafter"/>
</dbReference>
<evidence type="ECO:0000313" key="4">
    <source>
        <dbReference type="Proteomes" id="UP000887565"/>
    </source>
</evidence>
<dbReference type="PANTHER" id="PTHR23346">
    <property type="entry name" value="TRANSLATIONAL ACTIVATOR GCN1-RELATED"/>
    <property type="match status" value="1"/>
</dbReference>
<reference evidence="5" key="1">
    <citation type="submission" date="2022-11" db="UniProtKB">
        <authorList>
            <consortium name="WormBaseParasite"/>
        </authorList>
    </citation>
    <scope>IDENTIFICATION</scope>
</reference>
<evidence type="ECO:0000313" key="5">
    <source>
        <dbReference type="WBParaSite" id="nRc.2.0.1.t13702-RA"/>
    </source>
</evidence>
<keyword evidence="4" id="KW-1185">Reference proteome</keyword>
<name>A0A915IJY4_ROMCU</name>
<sequence>VGILLDQLKITLNDCALDLFKPIAAQLYSKDEQTQLEAADAIKALSRKCMDENVISNLLTCAFGILNGSDGKLSSASQRIGVLNGIGNLSYHGTSDNKLTNEISKKACDFFIVLLKNELHEATVLAALNALFKWCQRFKGDFSTSLTDFFKQCLTLKSSSPAVAYKYLQLINDAYGDDQISSASPLISTLLEVVEKAYKQPHLTVEVQKALPASILLLKMNAALNIDSDIKPFWNWISDKRLFLNDKFVENLDAEGTCLLVDLIQKIIYENPYKLGETNLQHYYQLLIMMLNSIKFYGVRRKAEILLKKLLSTVSGRHICLLLIDQFSLFFTGLSDRVIPQSGIIEHTGDSKDNYDPKIVAQSLSSCCKVPELNCEDAEEICLKVLPLFCKEYLHDYKSYFLNLLDFYKQEPFDFVTKFACKLRNEIESLEL</sequence>
<organism evidence="4 5">
    <name type="scientific">Romanomermis culicivorax</name>
    <name type="common">Nematode worm</name>
    <dbReference type="NCBI Taxonomy" id="13658"/>
    <lineage>
        <taxon>Eukaryota</taxon>
        <taxon>Metazoa</taxon>
        <taxon>Ecdysozoa</taxon>
        <taxon>Nematoda</taxon>
        <taxon>Enoplea</taxon>
        <taxon>Dorylaimia</taxon>
        <taxon>Mermithida</taxon>
        <taxon>Mermithoidea</taxon>
        <taxon>Mermithidae</taxon>
        <taxon>Romanomermis</taxon>
    </lineage>
</organism>
<evidence type="ECO:0000259" key="3">
    <source>
        <dbReference type="Pfam" id="PF24993"/>
    </source>
</evidence>